<name>A0A843XA92_COLES</name>
<dbReference type="PANTHER" id="PTHR33167:SF26">
    <property type="entry name" value="EXPRESSED PROTEIN"/>
    <property type="match status" value="1"/>
</dbReference>
<feature type="region of interest" description="Disordered" evidence="1">
    <location>
        <begin position="26"/>
        <end position="61"/>
    </location>
</feature>
<sequence length="323" mass="34720">MLAGMGTELQCSPNFFTTLPRSHGGTVTISFDASDTRASSKDRPLKNRTGTGGSASDPLPQPMERIQRHKESLRQTMLEHEQIFKEQVRELHRLYRTQKLLMSQLQGRDPKLHLLAYPPLGATAQPSTGIRSSASSGAPPASSSPSTSNRQHHHRHSDQHNSTSEHSSHLGHRSKASLGSQELAICSPEHPRAAAHSGDGVDHRQPPAEGAPASYHKLSTETPSSCSDEECDLDLTLTIGCGGSNEPTGRRSHSEAPSGRFCPGTSTAQSTGHLRTSTSSTTPARSDPGGRGDPSGPMAVLDREREGLQRPAWLFQGLSLNRT</sequence>
<proteinExistence type="predicted"/>
<dbReference type="OrthoDB" id="1928288at2759"/>
<reference evidence="2" key="1">
    <citation type="submission" date="2017-07" db="EMBL/GenBank/DDBJ databases">
        <title>Taro Niue Genome Assembly and Annotation.</title>
        <authorList>
            <person name="Atibalentja N."/>
            <person name="Keating K."/>
            <person name="Fields C.J."/>
        </authorList>
    </citation>
    <scope>NUCLEOTIDE SEQUENCE</scope>
    <source>
        <strain evidence="2">Niue_2</strain>
        <tissue evidence="2">Leaf</tissue>
    </source>
</reference>
<comment type="caution">
    <text evidence="2">The sequence shown here is derived from an EMBL/GenBank/DDBJ whole genome shotgun (WGS) entry which is preliminary data.</text>
</comment>
<dbReference type="AlphaFoldDB" id="A0A843XA92"/>
<feature type="compositionally biased region" description="Low complexity" evidence="1">
    <location>
        <begin position="276"/>
        <end position="287"/>
    </location>
</feature>
<feature type="region of interest" description="Disordered" evidence="1">
    <location>
        <begin position="123"/>
        <end position="177"/>
    </location>
</feature>
<organism evidence="2 3">
    <name type="scientific">Colocasia esculenta</name>
    <name type="common">Wild taro</name>
    <name type="synonym">Arum esculentum</name>
    <dbReference type="NCBI Taxonomy" id="4460"/>
    <lineage>
        <taxon>Eukaryota</taxon>
        <taxon>Viridiplantae</taxon>
        <taxon>Streptophyta</taxon>
        <taxon>Embryophyta</taxon>
        <taxon>Tracheophyta</taxon>
        <taxon>Spermatophyta</taxon>
        <taxon>Magnoliopsida</taxon>
        <taxon>Liliopsida</taxon>
        <taxon>Araceae</taxon>
        <taxon>Aroideae</taxon>
        <taxon>Colocasieae</taxon>
        <taxon>Colocasia</taxon>
    </lineage>
</organism>
<accession>A0A843XA92</accession>
<feature type="region of interest" description="Disordered" evidence="1">
    <location>
        <begin position="190"/>
        <end position="229"/>
    </location>
</feature>
<dbReference type="Proteomes" id="UP000652761">
    <property type="component" value="Unassembled WGS sequence"/>
</dbReference>
<evidence type="ECO:0000256" key="1">
    <source>
        <dbReference type="SAM" id="MobiDB-lite"/>
    </source>
</evidence>
<feature type="compositionally biased region" description="Basic and acidic residues" evidence="1">
    <location>
        <begin position="34"/>
        <end position="45"/>
    </location>
</feature>
<feature type="compositionally biased region" description="Low complexity" evidence="1">
    <location>
        <begin position="132"/>
        <end position="148"/>
    </location>
</feature>
<dbReference type="PANTHER" id="PTHR33167">
    <property type="entry name" value="TRANSCRIPTION FACTOR, PUTATIVE (DUF863)-RELATED"/>
    <property type="match status" value="1"/>
</dbReference>
<protein>
    <submittedName>
        <fullName evidence="2">Uncharacterized protein</fullName>
    </submittedName>
</protein>
<evidence type="ECO:0000313" key="2">
    <source>
        <dbReference type="EMBL" id="MQM16208.1"/>
    </source>
</evidence>
<dbReference type="EMBL" id="NMUH01006892">
    <property type="protein sequence ID" value="MQM16208.1"/>
    <property type="molecule type" value="Genomic_DNA"/>
</dbReference>
<gene>
    <name evidence="2" type="ORF">Taro_049159</name>
</gene>
<feature type="region of interest" description="Disordered" evidence="1">
    <location>
        <begin position="242"/>
        <end position="323"/>
    </location>
</feature>
<feature type="compositionally biased region" description="Polar residues" evidence="1">
    <location>
        <begin position="264"/>
        <end position="275"/>
    </location>
</feature>
<keyword evidence="3" id="KW-1185">Reference proteome</keyword>
<evidence type="ECO:0000313" key="3">
    <source>
        <dbReference type="Proteomes" id="UP000652761"/>
    </source>
</evidence>